<dbReference type="SUPFAM" id="SSF52172">
    <property type="entry name" value="CheY-like"/>
    <property type="match status" value="1"/>
</dbReference>
<dbReference type="PANTHER" id="PTHR44591:SF3">
    <property type="entry name" value="RESPONSE REGULATORY DOMAIN-CONTAINING PROTEIN"/>
    <property type="match status" value="1"/>
</dbReference>
<evidence type="ECO:0000313" key="4">
    <source>
        <dbReference type="EMBL" id="GCE19710.1"/>
    </source>
</evidence>
<gene>
    <name evidence="4" type="ORF">KDK_35100</name>
</gene>
<dbReference type="SMART" id="SM00448">
    <property type="entry name" value="REC"/>
    <property type="match status" value="1"/>
</dbReference>
<dbReference type="OrthoDB" id="9782655at2"/>
<dbReference type="Gene3D" id="3.40.50.2300">
    <property type="match status" value="1"/>
</dbReference>
<dbReference type="AlphaFoldDB" id="A0A402AL18"/>
<dbReference type="PANTHER" id="PTHR44591">
    <property type="entry name" value="STRESS RESPONSE REGULATOR PROTEIN 1"/>
    <property type="match status" value="1"/>
</dbReference>
<dbReference type="PROSITE" id="PS50110">
    <property type="entry name" value="RESPONSE_REGULATORY"/>
    <property type="match status" value="1"/>
</dbReference>
<name>A0A402AL18_9CHLR</name>
<evidence type="ECO:0000256" key="1">
    <source>
        <dbReference type="ARBA" id="ARBA00022553"/>
    </source>
</evidence>
<dbReference type="InterPro" id="IPR011006">
    <property type="entry name" value="CheY-like_superfamily"/>
</dbReference>
<proteinExistence type="predicted"/>
<evidence type="ECO:0000313" key="5">
    <source>
        <dbReference type="Proteomes" id="UP000287188"/>
    </source>
</evidence>
<dbReference type="RefSeq" id="WP_126551535.1">
    <property type="nucleotide sequence ID" value="NZ_BIFS01000001.1"/>
</dbReference>
<reference evidence="5" key="1">
    <citation type="submission" date="2018-12" db="EMBL/GenBank/DDBJ databases">
        <title>Tengunoibacter tsumagoiensis gen. nov., sp. nov., Dictyobacter kobayashii sp. nov., D. alpinus sp. nov., and D. joshuensis sp. nov. and description of Dictyobacteraceae fam. nov. within the order Ktedonobacterales isolated from Tengu-no-mugimeshi.</title>
        <authorList>
            <person name="Wang C.M."/>
            <person name="Zheng Y."/>
            <person name="Sakai Y."/>
            <person name="Toyoda A."/>
            <person name="Minakuchi Y."/>
            <person name="Abe K."/>
            <person name="Yokota A."/>
            <person name="Yabe S."/>
        </authorList>
    </citation>
    <scope>NUCLEOTIDE SEQUENCE [LARGE SCALE GENOMIC DNA]</scope>
    <source>
        <strain evidence="5">Uno11</strain>
    </source>
</reference>
<comment type="caution">
    <text evidence="4">The sequence shown here is derived from an EMBL/GenBank/DDBJ whole genome shotgun (WGS) entry which is preliminary data.</text>
</comment>
<feature type="modified residue" description="4-aspartylphosphate" evidence="2">
    <location>
        <position position="65"/>
    </location>
</feature>
<dbReference type="EMBL" id="BIFS01000001">
    <property type="protein sequence ID" value="GCE19710.1"/>
    <property type="molecule type" value="Genomic_DNA"/>
</dbReference>
<accession>A0A402AL18</accession>
<evidence type="ECO:0000259" key="3">
    <source>
        <dbReference type="PROSITE" id="PS50110"/>
    </source>
</evidence>
<sequence length="155" mass="17595">MDKSQQIDHQHISNKYILIVDDDPILGNLLLEALDDEAYQALHVLSGEMAQNVLQRDVPVLLLLDYHLPGMNGLELAYWLKSHEEYRYIPIILMSADVPPEANCKMHLRTVRKPFDLERLLQLIAELIASGVKDDSGVREASVCMTHAQSNAHRD</sequence>
<keyword evidence="1 2" id="KW-0597">Phosphoprotein</keyword>
<dbReference type="Proteomes" id="UP000287188">
    <property type="component" value="Unassembled WGS sequence"/>
</dbReference>
<dbReference type="InterPro" id="IPR050595">
    <property type="entry name" value="Bact_response_regulator"/>
</dbReference>
<keyword evidence="5" id="KW-1185">Reference proteome</keyword>
<dbReference type="InterPro" id="IPR001789">
    <property type="entry name" value="Sig_transdc_resp-reg_receiver"/>
</dbReference>
<dbReference type="Pfam" id="PF00072">
    <property type="entry name" value="Response_reg"/>
    <property type="match status" value="1"/>
</dbReference>
<protein>
    <submittedName>
        <fullName evidence="4">Response regulator</fullName>
    </submittedName>
</protein>
<dbReference type="GO" id="GO:0000160">
    <property type="term" value="P:phosphorelay signal transduction system"/>
    <property type="evidence" value="ECO:0007669"/>
    <property type="project" value="InterPro"/>
</dbReference>
<organism evidence="4 5">
    <name type="scientific">Dictyobacter kobayashii</name>
    <dbReference type="NCBI Taxonomy" id="2014872"/>
    <lineage>
        <taxon>Bacteria</taxon>
        <taxon>Bacillati</taxon>
        <taxon>Chloroflexota</taxon>
        <taxon>Ktedonobacteria</taxon>
        <taxon>Ktedonobacterales</taxon>
        <taxon>Dictyobacteraceae</taxon>
        <taxon>Dictyobacter</taxon>
    </lineage>
</organism>
<feature type="domain" description="Response regulatory" evidence="3">
    <location>
        <begin position="16"/>
        <end position="128"/>
    </location>
</feature>
<evidence type="ECO:0000256" key="2">
    <source>
        <dbReference type="PROSITE-ProRule" id="PRU00169"/>
    </source>
</evidence>